<dbReference type="RefSeq" id="WP_213171765.1">
    <property type="nucleotide sequence ID" value="NZ_CP070496.1"/>
</dbReference>
<evidence type="ECO:0000313" key="1">
    <source>
        <dbReference type="EMBL" id="QSB05753.1"/>
    </source>
</evidence>
<dbReference type="EMBL" id="CP070496">
    <property type="protein sequence ID" value="QSB05753.1"/>
    <property type="molecule type" value="Genomic_DNA"/>
</dbReference>
<gene>
    <name evidence="1" type="ORF">JQS30_02145</name>
</gene>
<dbReference type="KEGG" id="nav:JQS30_02145"/>
<sequence length="89" mass="10643">MDEKYTYTHEAPEWFRVKNAPMFGWQRGSQYVELFVSGKNRLRHQYVPEGGFDSQEEFDAYCREALEEMGPEQAHRLAWRIEHAFLGKQ</sequence>
<dbReference type="Proteomes" id="UP000662939">
    <property type="component" value="Chromosome"/>
</dbReference>
<dbReference type="AlphaFoldDB" id="A0A895XQD7"/>
<accession>A0A895XQD7</accession>
<keyword evidence="2" id="KW-1185">Reference proteome</keyword>
<reference evidence="1" key="1">
    <citation type="submission" date="2021-02" db="EMBL/GenBank/DDBJ databases">
        <title>Natronoglycomyces albus gen. nov., sp. nov, a haloalkaliphilic actinobacterium from a soda solonchak soil.</title>
        <authorList>
            <person name="Sorokin D.Y."/>
            <person name="Khijniak T.V."/>
            <person name="Zakharycheva A.P."/>
            <person name="Boueva O.V."/>
            <person name="Ariskina E.V."/>
            <person name="Hahnke R.L."/>
            <person name="Bunk B."/>
            <person name="Sproer C."/>
            <person name="Schumann P."/>
            <person name="Evtushenko L.I."/>
            <person name="Kublanov I.V."/>
        </authorList>
    </citation>
    <scope>NUCLEOTIDE SEQUENCE</scope>
    <source>
        <strain evidence="1">DSM 106290</strain>
    </source>
</reference>
<protein>
    <submittedName>
        <fullName evidence="1">Uncharacterized protein</fullName>
    </submittedName>
</protein>
<proteinExistence type="predicted"/>
<name>A0A895XQD7_9ACTN</name>
<organism evidence="1 2">
    <name type="scientific">Natronoglycomyces albus</name>
    <dbReference type="NCBI Taxonomy" id="2811108"/>
    <lineage>
        <taxon>Bacteria</taxon>
        <taxon>Bacillati</taxon>
        <taxon>Actinomycetota</taxon>
        <taxon>Actinomycetes</taxon>
        <taxon>Glycomycetales</taxon>
        <taxon>Glycomycetaceae</taxon>
        <taxon>Natronoglycomyces</taxon>
    </lineage>
</organism>
<evidence type="ECO:0000313" key="2">
    <source>
        <dbReference type="Proteomes" id="UP000662939"/>
    </source>
</evidence>